<sequence length="241" mass="24740">MVTTTALARTAALVGDPARAGMLAVLMDGRALTAAELARAAGVTPQTASGHLAQLTEAGLLTVARQGRHRYHRLASPAVARMLEGVMAVAAEPGPDPVPSPRTRPPGPRDAALREARTCYDHLAGRLAVAMADALVAQGAVELGADGGAVTPAGEVFLRGLGVDLAASSSGRRVFCRPCLDWSERRPHIAGALGAALLATCLDRGWLRRTEGSRAVAVTPGGRLALRQAFGYGQACACGDP</sequence>
<dbReference type="InterPro" id="IPR036390">
    <property type="entry name" value="WH_DNA-bd_sf"/>
</dbReference>
<dbReference type="InterPro" id="IPR011991">
    <property type="entry name" value="ArsR-like_HTH"/>
</dbReference>
<dbReference type="Pfam" id="PF12840">
    <property type="entry name" value="HTH_20"/>
    <property type="match status" value="1"/>
</dbReference>
<dbReference type="GO" id="GO:0032791">
    <property type="term" value="F:lead ion binding"/>
    <property type="evidence" value="ECO:0007669"/>
    <property type="project" value="TreeGrafter"/>
</dbReference>
<dbReference type="GO" id="GO:0003677">
    <property type="term" value="F:DNA binding"/>
    <property type="evidence" value="ECO:0007669"/>
    <property type="project" value="TreeGrafter"/>
</dbReference>
<organism evidence="3 4">
    <name type="scientific">Methylobacterium tarhaniae</name>
    <dbReference type="NCBI Taxonomy" id="1187852"/>
    <lineage>
        <taxon>Bacteria</taxon>
        <taxon>Pseudomonadati</taxon>
        <taxon>Pseudomonadota</taxon>
        <taxon>Alphaproteobacteria</taxon>
        <taxon>Hyphomicrobiales</taxon>
        <taxon>Methylobacteriaceae</taxon>
        <taxon>Methylobacterium</taxon>
    </lineage>
</organism>
<dbReference type="InterPro" id="IPR052543">
    <property type="entry name" value="HTH_Metal-responsive_Reg"/>
</dbReference>
<dbReference type="EMBL" id="LABZ01000024">
    <property type="protein sequence ID" value="KMO44269.1"/>
    <property type="molecule type" value="Genomic_DNA"/>
</dbReference>
<dbReference type="SMART" id="SM00418">
    <property type="entry name" value="HTH_ARSR"/>
    <property type="match status" value="1"/>
</dbReference>
<dbReference type="InterPro" id="IPR001845">
    <property type="entry name" value="HTH_ArsR_DNA-bd_dom"/>
</dbReference>
<dbReference type="OrthoDB" id="9797716at2"/>
<feature type="region of interest" description="Disordered" evidence="1">
    <location>
        <begin position="91"/>
        <end position="110"/>
    </location>
</feature>
<accession>A0A0J6TED1</accession>
<feature type="domain" description="HTH arsR-type" evidence="2">
    <location>
        <begin position="1"/>
        <end position="94"/>
    </location>
</feature>
<proteinExistence type="predicted"/>
<dbReference type="CDD" id="cd00090">
    <property type="entry name" value="HTH_ARSR"/>
    <property type="match status" value="1"/>
</dbReference>
<dbReference type="AlphaFoldDB" id="A0A0J6TED1"/>
<dbReference type="GO" id="GO:0010288">
    <property type="term" value="P:response to lead ion"/>
    <property type="evidence" value="ECO:0007669"/>
    <property type="project" value="TreeGrafter"/>
</dbReference>
<evidence type="ECO:0000313" key="3">
    <source>
        <dbReference type="EMBL" id="KMO44269.1"/>
    </source>
</evidence>
<keyword evidence="4" id="KW-1185">Reference proteome</keyword>
<protein>
    <submittedName>
        <fullName evidence="3">ArsR family transcriptional regulator</fullName>
    </submittedName>
</protein>
<dbReference type="GO" id="GO:0003700">
    <property type="term" value="F:DNA-binding transcription factor activity"/>
    <property type="evidence" value="ECO:0007669"/>
    <property type="project" value="InterPro"/>
</dbReference>
<dbReference type="NCBIfam" id="NF033788">
    <property type="entry name" value="HTH_metalloreg"/>
    <property type="match status" value="1"/>
</dbReference>
<dbReference type="SUPFAM" id="SSF46785">
    <property type="entry name" value="Winged helix' DNA-binding domain"/>
    <property type="match status" value="1"/>
</dbReference>
<dbReference type="PROSITE" id="PS50987">
    <property type="entry name" value="HTH_ARSR_2"/>
    <property type="match status" value="1"/>
</dbReference>
<dbReference type="PRINTS" id="PR00778">
    <property type="entry name" value="HTHARSR"/>
</dbReference>
<feature type="compositionally biased region" description="Pro residues" evidence="1">
    <location>
        <begin position="94"/>
        <end position="108"/>
    </location>
</feature>
<dbReference type="PANTHER" id="PTHR39168:SF1">
    <property type="entry name" value="TRANSCRIPTIONAL REGULATORY PROTEIN"/>
    <property type="match status" value="1"/>
</dbReference>
<dbReference type="Gene3D" id="1.10.10.10">
    <property type="entry name" value="Winged helix-like DNA-binding domain superfamily/Winged helix DNA-binding domain"/>
    <property type="match status" value="1"/>
</dbReference>
<gene>
    <name evidence="3" type="ORF">VQ03_04085</name>
</gene>
<dbReference type="GO" id="GO:0046686">
    <property type="term" value="P:response to cadmium ion"/>
    <property type="evidence" value="ECO:0007669"/>
    <property type="project" value="TreeGrafter"/>
</dbReference>
<dbReference type="InterPro" id="IPR036388">
    <property type="entry name" value="WH-like_DNA-bd_sf"/>
</dbReference>
<name>A0A0J6TED1_9HYPH</name>
<dbReference type="Proteomes" id="UP000036449">
    <property type="component" value="Unassembled WGS sequence"/>
</dbReference>
<dbReference type="RefSeq" id="WP_048449586.1">
    <property type="nucleotide sequence ID" value="NZ_LABZ01000024.1"/>
</dbReference>
<evidence type="ECO:0000259" key="2">
    <source>
        <dbReference type="PROSITE" id="PS50987"/>
    </source>
</evidence>
<evidence type="ECO:0000313" key="4">
    <source>
        <dbReference type="Proteomes" id="UP000036449"/>
    </source>
</evidence>
<dbReference type="GO" id="GO:0097063">
    <property type="term" value="F:cadmium ion sensor activity"/>
    <property type="evidence" value="ECO:0007669"/>
    <property type="project" value="TreeGrafter"/>
</dbReference>
<dbReference type="PATRIC" id="fig|1187852.3.peg.3361"/>
<reference evidence="3 4" key="1">
    <citation type="submission" date="2015-03" db="EMBL/GenBank/DDBJ databases">
        <title>Genome sequencing of Methylobacterium tarhaniae DSM 25844.</title>
        <authorList>
            <person name="Chaudhry V."/>
            <person name="Patil P.B."/>
        </authorList>
    </citation>
    <scope>NUCLEOTIDE SEQUENCE [LARGE SCALE GENOMIC DNA]</scope>
    <source>
        <strain evidence="3 4">DSM 25844</strain>
    </source>
</reference>
<comment type="caution">
    <text evidence="3">The sequence shown here is derived from an EMBL/GenBank/DDBJ whole genome shotgun (WGS) entry which is preliminary data.</text>
</comment>
<evidence type="ECO:0000256" key="1">
    <source>
        <dbReference type="SAM" id="MobiDB-lite"/>
    </source>
</evidence>
<dbReference type="PANTHER" id="PTHR39168">
    <property type="entry name" value="TRANSCRIPTIONAL REGULATOR-RELATED"/>
    <property type="match status" value="1"/>
</dbReference>